<dbReference type="EMBL" id="JBJUIK010000011">
    <property type="protein sequence ID" value="KAL3513885.1"/>
    <property type="molecule type" value="Genomic_DNA"/>
</dbReference>
<evidence type="ECO:0000256" key="1">
    <source>
        <dbReference type="SAM" id="MobiDB-lite"/>
    </source>
</evidence>
<organism evidence="2 3">
    <name type="scientific">Cinchona calisaya</name>
    <dbReference type="NCBI Taxonomy" id="153742"/>
    <lineage>
        <taxon>Eukaryota</taxon>
        <taxon>Viridiplantae</taxon>
        <taxon>Streptophyta</taxon>
        <taxon>Embryophyta</taxon>
        <taxon>Tracheophyta</taxon>
        <taxon>Spermatophyta</taxon>
        <taxon>Magnoliopsida</taxon>
        <taxon>eudicotyledons</taxon>
        <taxon>Gunneridae</taxon>
        <taxon>Pentapetalae</taxon>
        <taxon>asterids</taxon>
        <taxon>lamiids</taxon>
        <taxon>Gentianales</taxon>
        <taxon>Rubiaceae</taxon>
        <taxon>Cinchonoideae</taxon>
        <taxon>Cinchoneae</taxon>
        <taxon>Cinchona</taxon>
    </lineage>
</organism>
<feature type="region of interest" description="Disordered" evidence="1">
    <location>
        <begin position="28"/>
        <end position="50"/>
    </location>
</feature>
<gene>
    <name evidence="2" type="ORF">ACH5RR_026602</name>
</gene>
<evidence type="ECO:0000313" key="2">
    <source>
        <dbReference type="EMBL" id="KAL3513885.1"/>
    </source>
</evidence>
<keyword evidence="3" id="KW-1185">Reference proteome</keyword>
<dbReference type="AlphaFoldDB" id="A0ABD2Z6F7"/>
<protein>
    <submittedName>
        <fullName evidence="2">Uncharacterized protein</fullName>
    </submittedName>
</protein>
<reference evidence="2 3" key="1">
    <citation type="submission" date="2024-11" db="EMBL/GenBank/DDBJ databases">
        <title>A near-complete genome assembly of Cinchona calisaya.</title>
        <authorList>
            <person name="Lian D.C."/>
            <person name="Zhao X.W."/>
            <person name="Wei L."/>
        </authorList>
    </citation>
    <scope>NUCLEOTIDE SEQUENCE [LARGE SCALE GENOMIC DNA]</scope>
    <source>
        <tissue evidence="2">Nenye</tissue>
    </source>
</reference>
<name>A0ABD2Z6F7_9GENT</name>
<feature type="compositionally biased region" description="Basic and acidic residues" evidence="1">
    <location>
        <begin position="28"/>
        <end position="37"/>
    </location>
</feature>
<sequence length="106" mass="11846">MISYISLLKLDKIPDILGIEELSTFHDDNPGTWHEQESSNNNDESLKDLSQEEDGGTLTFVVAFHGQYTFQTSLQCNDSLSAETPFALPISITLLLPDNSIIKFKI</sequence>
<accession>A0ABD2Z6F7</accession>
<evidence type="ECO:0000313" key="3">
    <source>
        <dbReference type="Proteomes" id="UP001630127"/>
    </source>
</evidence>
<comment type="caution">
    <text evidence="2">The sequence shown here is derived from an EMBL/GenBank/DDBJ whole genome shotgun (WGS) entry which is preliminary data.</text>
</comment>
<proteinExistence type="predicted"/>
<dbReference type="Proteomes" id="UP001630127">
    <property type="component" value="Unassembled WGS sequence"/>
</dbReference>